<evidence type="ECO:0000256" key="5">
    <source>
        <dbReference type="ARBA" id="ARBA00022989"/>
    </source>
</evidence>
<evidence type="ECO:0000256" key="4">
    <source>
        <dbReference type="ARBA" id="ARBA00022692"/>
    </source>
</evidence>
<reference evidence="11" key="1">
    <citation type="journal article" date="2019" name="Int. J. Syst. Evol. Microbiol.">
        <title>The Global Catalogue of Microorganisms (GCM) 10K type strain sequencing project: providing services to taxonomists for standard genome sequencing and annotation.</title>
        <authorList>
            <consortium name="The Broad Institute Genomics Platform"/>
            <consortium name="The Broad Institute Genome Sequencing Center for Infectious Disease"/>
            <person name="Wu L."/>
            <person name="Ma J."/>
        </authorList>
    </citation>
    <scope>NUCLEOTIDE SEQUENCE [LARGE SCALE GENOMIC DNA]</scope>
    <source>
        <strain evidence="11">KCTC 52239</strain>
    </source>
</reference>
<dbReference type="InterPro" id="IPR010656">
    <property type="entry name" value="DctM"/>
</dbReference>
<dbReference type="InterPro" id="IPR004681">
    <property type="entry name" value="TRAP_DctM"/>
</dbReference>
<gene>
    <name evidence="10" type="ORF">ACFOD7_03730</name>
</gene>
<dbReference type="RefSeq" id="WP_377706745.1">
    <property type="nucleotide sequence ID" value="NZ_JBHRTE010000014.1"/>
</dbReference>
<evidence type="ECO:0000313" key="11">
    <source>
        <dbReference type="Proteomes" id="UP001595557"/>
    </source>
</evidence>
<feature type="transmembrane region" description="Helical" evidence="8">
    <location>
        <begin position="143"/>
        <end position="167"/>
    </location>
</feature>
<evidence type="ECO:0000256" key="1">
    <source>
        <dbReference type="ARBA" id="ARBA00004429"/>
    </source>
</evidence>
<keyword evidence="6 8" id="KW-0472">Membrane</keyword>
<dbReference type="PANTHER" id="PTHR33362:SF5">
    <property type="entry name" value="C4-DICARBOXYLATE TRAP TRANSPORTER LARGE PERMEASE PROTEIN DCTM"/>
    <property type="match status" value="1"/>
</dbReference>
<dbReference type="EMBL" id="JBHRTE010000014">
    <property type="protein sequence ID" value="MFC3167154.1"/>
    <property type="molecule type" value="Genomic_DNA"/>
</dbReference>
<feature type="transmembrane region" description="Helical" evidence="8">
    <location>
        <begin position="61"/>
        <end position="79"/>
    </location>
</feature>
<comment type="caution">
    <text evidence="10">The sequence shown here is derived from an EMBL/GenBank/DDBJ whole genome shotgun (WGS) entry which is preliminary data.</text>
</comment>
<proteinExistence type="predicted"/>
<evidence type="ECO:0000259" key="9">
    <source>
        <dbReference type="Pfam" id="PF06808"/>
    </source>
</evidence>
<feature type="transmembrane region" description="Helical" evidence="8">
    <location>
        <begin position="318"/>
        <end position="346"/>
    </location>
</feature>
<keyword evidence="5 8" id="KW-1133">Transmembrane helix</keyword>
<feature type="transmembrane region" description="Helical" evidence="8">
    <location>
        <begin position="404"/>
        <end position="425"/>
    </location>
</feature>
<keyword evidence="11" id="KW-1185">Reference proteome</keyword>
<evidence type="ECO:0000313" key="10">
    <source>
        <dbReference type="EMBL" id="MFC3167154.1"/>
    </source>
</evidence>
<feature type="transmembrane region" description="Helical" evidence="8">
    <location>
        <begin position="281"/>
        <end position="306"/>
    </location>
</feature>
<keyword evidence="7" id="KW-0813">Transport</keyword>
<feature type="domain" description="TRAP C4-dicarboxylate transport system permease DctM subunit" evidence="9">
    <location>
        <begin position="16"/>
        <end position="419"/>
    </location>
</feature>
<organism evidence="10 11">
    <name type="scientific">Paracoccus fontiphilus</name>
    <dbReference type="NCBI Taxonomy" id="1815556"/>
    <lineage>
        <taxon>Bacteria</taxon>
        <taxon>Pseudomonadati</taxon>
        <taxon>Pseudomonadota</taxon>
        <taxon>Alphaproteobacteria</taxon>
        <taxon>Rhodobacterales</taxon>
        <taxon>Paracoccaceae</taxon>
        <taxon>Paracoccus</taxon>
    </lineage>
</organism>
<comment type="function">
    <text evidence="7">Part of the tripartite ATP-independent periplasmic (TRAP) transport system.</text>
</comment>
<feature type="transmembrane region" description="Helical" evidence="8">
    <location>
        <begin position="174"/>
        <end position="198"/>
    </location>
</feature>
<name>A0ABV7I939_9RHOB</name>
<evidence type="ECO:0000256" key="7">
    <source>
        <dbReference type="RuleBase" id="RU369079"/>
    </source>
</evidence>
<evidence type="ECO:0000256" key="2">
    <source>
        <dbReference type="ARBA" id="ARBA00022475"/>
    </source>
</evidence>
<accession>A0ABV7I939</accession>
<protein>
    <submittedName>
        <fullName evidence="10">TRAP transporter large permease subunit</fullName>
    </submittedName>
</protein>
<dbReference type="PANTHER" id="PTHR33362">
    <property type="entry name" value="SIALIC ACID TRAP TRANSPORTER PERMEASE PROTEIN SIAT-RELATED"/>
    <property type="match status" value="1"/>
</dbReference>
<feature type="transmembrane region" description="Helical" evidence="8">
    <location>
        <begin position="227"/>
        <end position="260"/>
    </location>
</feature>
<keyword evidence="4 8" id="KW-0812">Transmembrane</keyword>
<feature type="transmembrane region" description="Helical" evidence="8">
    <location>
        <begin position="358"/>
        <end position="384"/>
    </location>
</feature>
<evidence type="ECO:0000256" key="8">
    <source>
        <dbReference type="SAM" id="Phobius"/>
    </source>
</evidence>
<evidence type="ECO:0000256" key="3">
    <source>
        <dbReference type="ARBA" id="ARBA00022519"/>
    </source>
</evidence>
<dbReference type="Pfam" id="PF06808">
    <property type="entry name" value="DctM"/>
    <property type="match status" value="1"/>
</dbReference>
<keyword evidence="3 7" id="KW-0997">Cell inner membrane</keyword>
<keyword evidence="2" id="KW-1003">Cell membrane</keyword>
<feature type="transmembrane region" description="Helical" evidence="8">
    <location>
        <begin position="100"/>
        <end position="123"/>
    </location>
</feature>
<comment type="subcellular location">
    <subcellularLocation>
        <location evidence="1 7">Cell inner membrane</location>
        <topology evidence="1 7">Multi-pass membrane protein</topology>
    </subcellularLocation>
</comment>
<dbReference type="Proteomes" id="UP001595557">
    <property type="component" value="Unassembled WGS sequence"/>
</dbReference>
<sequence>MTSEGMGTAGLAAMAAVVLLTALHMPVALSLLLAGAAGLAWAGALDSAWGPLAGLLRTPDLLLVPLVLMLGNAAFYAGFATRVHDASAVILQRRRGGLAMAAILGCAGFAATSGSSVGCAATMSRIAMPAMLGAGYDPRLAGASVAMGSTLGALLPPSMLLIAWGLLSGTPVGAMFLAGLPAAVLSLAGMAAVVLWWVRHDAEAAPLPQPLAIAAGAALRAVWPAPVLFAILVGGIFFGLVTAPGAVAICLAATLAFGVIQQRLTAGTLWLALRESLRQAVSILLILFAARLFLTFLDVAGIPAMLADGAAGIPRPVAVLLLGLGCAVLGLLVEPLAMLVLALPFAMALAGAHGLGPVWAGIVLAKLAEVAMILPPAGLVVIVIDKAIRAVPARTTFAGVERFLFPDLLVLAALVLFPGLALAIAG</sequence>
<evidence type="ECO:0000256" key="6">
    <source>
        <dbReference type="ARBA" id="ARBA00023136"/>
    </source>
</evidence>